<dbReference type="KEGG" id="smam:Mal15_01560"/>
<dbReference type="AlphaFoldDB" id="A0A5B9M7W0"/>
<accession>A0A5B9M7W0</accession>
<evidence type="ECO:0000313" key="1">
    <source>
        <dbReference type="EMBL" id="QEF96130.1"/>
    </source>
</evidence>
<sequence length="90" mass="10042">MIAGQRIRFAAHDIELPQRRIPNSDALRGLQRHRTCHGQALQCDITRVANDHVPADDGLVVIQDQHAGIIRAHGKPRLIVLNDDDVSRAQ</sequence>
<evidence type="ECO:0000313" key="2">
    <source>
        <dbReference type="Proteomes" id="UP000321353"/>
    </source>
</evidence>
<gene>
    <name evidence="1" type="ORF">Mal15_01560</name>
</gene>
<proteinExistence type="predicted"/>
<reference evidence="1 2" key="1">
    <citation type="submission" date="2019-02" db="EMBL/GenBank/DDBJ databases">
        <title>Planctomycetal bacteria perform biofilm scaping via a novel small molecule.</title>
        <authorList>
            <person name="Jeske O."/>
            <person name="Boedeker C."/>
            <person name="Wiegand S."/>
            <person name="Breitling P."/>
            <person name="Kallscheuer N."/>
            <person name="Jogler M."/>
            <person name="Rohde M."/>
            <person name="Petersen J."/>
            <person name="Medema M.H."/>
            <person name="Surup F."/>
            <person name="Jogler C."/>
        </authorList>
    </citation>
    <scope>NUCLEOTIDE SEQUENCE [LARGE SCALE GENOMIC DNA]</scope>
    <source>
        <strain evidence="1 2">Mal15</strain>
    </source>
</reference>
<organism evidence="1 2">
    <name type="scientific">Stieleria maiorica</name>
    <dbReference type="NCBI Taxonomy" id="2795974"/>
    <lineage>
        <taxon>Bacteria</taxon>
        <taxon>Pseudomonadati</taxon>
        <taxon>Planctomycetota</taxon>
        <taxon>Planctomycetia</taxon>
        <taxon>Pirellulales</taxon>
        <taxon>Pirellulaceae</taxon>
        <taxon>Stieleria</taxon>
    </lineage>
</organism>
<protein>
    <submittedName>
        <fullName evidence="1">Uncharacterized protein</fullName>
    </submittedName>
</protein>
<dbReference type="Proteomes" id="UP000321353">
    <property type="component" value="Chromosome"/>
</dbReference>
<name>A0A5B9M7W0_9BACT</name>
<dbReference type="EMBL" id="CP036264">
    <property type="protein sequence ID" value="QEF96130.1"/>
    <property type="molecule type" value="Genomic_DNA"/>
</dbReference>
<keyword evidence="2" id="KW-1185">Reference proteome</keyword>